<organism evidence="7 8">
    <name type="scientific">Crossiella equi</name>
    <dbReference type="NCBI Taxonomy" id="130796"/>
    <lineage>
        <taxon>Bacteria</taxon>
        <taxon>Bacillati</taxon>
        <taxon>Actinomycetota</taxon>
        <taxon>Actinomycetes</taxon>
        <taxon>Pseudonocardiales</taxon>
        <taxon>Pseudonocardiaceae</taxon>
        <taxon>Crossiella</taxon>
    </lineage>
</organism>
<keyword evidence="8" id="KW-1185">Reference proteome</keyword>
<dbReference type="SMART" id="SM01043">
    <property type="entry name" value="BTAD"/>
    <property type="match status" value="1"/>
</dbReference>
<dbReference type="PANTHER" id="PTHR16305">
    <property type="entry name" value="TESTICULAR SOLUBLE ADENYLYL CYCLASE"/>
    <property type="match status" value="1"/>
</dbReference>
<evidence type="ECO:0000313" key="8">
    <source>
        <dbReference type="Proteomes" id="UP001519363"/>
    </source>
</evidence>
<dbReference type="Gene3D" id="1.25.40.10">
    <property type="entry name" value="Tetratricopeptide repeat domain"/>
    <property type="match status" value="1"/>
</dbReference>
<dbReference type="Pfam" id="PF03704">
    <property type="entry name" value="BTAD"/>
    <property type="match status" value="1"/>
</dbReference>
<dbReference type="Pfam" id="PF00486">
    <property type="entry name" value="Trans_reg_C"/>
    <property type="match status" value="1"/>
</dbReference>
<dbReference type="EMBL" id="JAGIOO010000001">
    <property type="protein sequence ID" value="MBP2479464.1"/>
    <property type="molecule type" value="Genomic_DNA"/>
</dbReference>
<dbReference type="SUPFAM" id="SSF46894">
    <property type="entry name" value="C-terminal effector domain of the bipartite response regulators"/>
    <property type="match status" value="1"/>
</dbReference>
<dbReference type="InterPro" id="IPR001867">
    <property type="entry name" value="OmpR/PhoB-type_DNA-bd"/>
</dbReference>
<sequence length="1029" mass="109056">MATSHGGGLRLEVLGSLRVWRDGTELAVGPRQQACLLAVLLARSGQAVSTAELIDLVWAGDAPASAPTIVHKYVGALRRLFEPDLPARASGSYLQREGSGYRFTAGAGMLDTDLFRRHVDEARELVAGQRIPCALDAYVEALGLWRGPVGEGLAARSVFRALEQELLEAATAAAGLAVSSGAPTRVLRPLRLAAALAPLHEPVQAALVSVLAACGLQAEALEVFHRVRGQLAEEFGIDPGPELQAALHRVLVPASPAPRPGTAVVPARGLVGRTAEVAALEVALASGGGLVLVEGEPGAGKTRLLEEAAVRAGQRGALVVWGRCPEDGGAPPLWPWTQVVGPVLDALPDLARDRWLAGGLGRLLRPPEEDAAPPAAGSQHRLFEHTVAALGEAAARGPVVLLFDDLQWADATSLRLLAHLAPRLPSGCTVIGAFRAGPAPLADELTAALAAISRTPEHRRLELGPLDPAEVAELVRAETGRTPDLDTVLGIHTRTSGNPFFVRELARLLTGAGAVAGPVPATVRDVVRHRLAGLPAECTGLLRLAALIGREVELALLARAAGLDLSRCLDQVDPLLALGLLVPVPENPSALRFAHDLVRESVASTTSPTTALRWHLALADALAAAPHTGAERLAHHLWSAGPLADPERTAEALLRAGRHAVARFAFDAADRLLRAAVTTARTAGLVELELAALTQLNLVLGMHLGYLDSVLEPLERAEDLARGLGRDLEATEILVWRWNVATALAQVDLSGRLAHRLLVQGESSPDPAIRAYAQHAWGVHQRDLGNIGQAFRHLGQCAWPTAAEPGREPAQLRREHQLFSSFMFAEVTALRGDLDTARRLLEQARAAAVTPYATVMWATFTAAIAAMVGDPAWTLRAAARGLEAEPEPSFLLHRALLRLYQCWAEAMTGGDPVRAAAEAHRIITVDLDPPRPGVATWYGLLGDIHLAAGQLPEAAAALDRADHFLDLYGQRYPEWLLLLLRAKLLHARAEPAPTVLAAAERARALAAERGVLLYAHRADQLVTALTSGG</sequence>
<gene>
    <name evidence="7" type="ORF">JOF53_008336</name>
</gene>
<feature type="domain" description="OmpR/PhoB-type" evidence="6">
    <location>
        <begin position="1"/>
        <end position="105"/>
    </location>
</feature>
<reference evidence="7 8" key="1">
    <citation type="submission" date="2021-03" db="EMBL/GenBank/DDBJ databases">
        <title>Sequencing the genomes of 1000 actinobacteria strains.</title>
        <authorList>
            <person name="Klenk H.-P."/>
        </authorList>
    </citation>
    <scope>NUCLEOTIDE SEQUENCE [LARGE SCALE GENOMIC DNA]</scope>
    <source>
        <strain evidence="7 8">DSM 44580</strain>
    </source>
</reference>
<proteinExistence type="inferred from homology"/>
<accession>A0ABS5ASC6</accession>
<name>A0ABS5ASC6_9PSEU</name>
<keyword evidence="4 5" id="KW-0238">DNA-binding</keyword>
<dbReference type="GO" id="GO:0003677">
    <property type="term" value="F:DNA binding"/>
    <property type="evidence" value="ECO:0007669"/>
    <property type="project" value="UniProtKB-KW"/>
</dbReference>
<dbReference type="PROSITE" id="PS51755">
    <property type="entry name" value="OMPR_PHOB"/>
    <property type="match status" value="1"/>
</dbReference>
<evidence type="ECO:0000313" key="7">
    <source>
        <dbReference type="EMBL" id="MBP2479464.1"/>
    </source>
</evidence>
<dbReference type="RefSeq" id="WP_209707759.1">
    <property type="nucleotide sequence ID" value="NZ_JAGIOO010000001.1"/>
</dbReference>
<evidence type="ECO:0000256" key="2">
    <source>
        <dbReference type="ARBA" id="ARBA00022741"/>
    </source>
</evidence>
<evidence type="ECO:0000256" key="3">
    <source>
        <dbReference type="ARBA" id="ARBA00022840"/>
    </source>
</evidence>
<evidence type="ECO:0000256" key="4">
    <source>
        <dbReference type="ARBA" id="ARBA00023125"/>
    </source>
</evidence>
<dbReference type="PANTHER" id="PTHR16305:SF35">
    <property type="entry name" value="TRANSCRIPTIONAL ACTIVATOR DOMAIN"/>
    <property type="match status" value="1"/>
</dbReference>
<dbReference type="Pfam" id="PF13191">
    <property type="entry name" value="AAA_16"/>
    <property type="match status" value="1"/>
</dbReference>
<dbReference type="InterPro" id="IPR016032">
    <property type="entry name" value="Sig_transdc_resp-reg_C-effctor"/>
</dbReference>
<dbReference type="InterPro" id="IPR011990">
    <property type="entry name" value="TPR-like_helical_dom_sf"/>
</dbReference>
<dbReference type="Proteomes" id="UP001519363">
    <property type="component" value="Unassembled WGS sequence"/>
</dbReference>
<dbReference type="InterPro" id="IPR027417">
    <property type="entry name" value="P-loop_NTPase"/>
</dbReference>
<dbReference type="SUPFAM" id="SSF52540">
    <property type="entry name" value="P-loop containing nucleoside triphosphate hydrolases"/>
    <property type="match status" value="1"/>
</dbReference>
<dbReference type="InterPro" id="IPR005158">
    <property type="entry name" value="BTAD"/>
</dbReference>
<dbReference type="InterPro" id="IPR036388">
    <property type="entry name" value="WH-like_DNA-bd_sf"/>
</dbReference>
<keyword evidence="3" id="KW-0067">ATP-binding</keyword>
<evidence type="ECO:0000259" key="6">
    <source>
        <dbReference type="PROSITE" id="PS51755"/>
    </source>
</evidence>
<dbReference type="InterPro" id="IPR041664">
    <property type="entry name" value="AAA_16"/>
</dbReference>
<comment type="caution">
    <text evidence="7">The sequence shown here is derived from an EMBL/GenBank/DDBJ whole genome shotgun (WGS) entry which is preliminary data.</text>
</comment>
<keyword evidence="2" id="KW-0547">Nucleotide-binding</keyword>
<dbReference type="SUPFAM" id="SSF48452">
    <property type="entry name" value="TPR-like"/>
    <property type="match status" value="1"/>
</dbReference>
<dbReference type="SMART" id="SM00862">
    <property type="entry name" value="Trans_reg_C"/>
    <property type="match status" value="1"/>
</dbReference>
<feature type="DNA-binding region" description="OmpR/PhoB-type" evidence="5">
    <location>
        <begin position="1"/>
        <end position="105"/>
    </location>
</feature>
<protein>
    <submittedName>
        <fullName evidence="7">DNA-binding SARP family transcriptional activator/tetratricopeptide (TPR) repeat protein</fullName>
    </submittedName>
</protein>
<evidence type="ECO:0000256" key="1">
    <source>
        <dbReference type="ARBA" id="ARBA00005820"/>
    </source>
</evidence>
<evidence type="ECO:0000256" key="5">
    <source>
        <dbReference type="PROSITE-ProRule" id="PRU01091"/>
    </source>
</evidence>
<dbReference type="Gene3D" id="1.10.10.10">
    <property type="entry name" value="Winged helix-like DNA-binding domain superfamily/Winged helix DNA-binding domain"/>
    <property type="match status" value="1"/>
</dbReference>
<comment type="similarity">
    <text evidence="1">Belongs to the AfsR/DnrI/RedD regulatory family.</text>
</comment>